<dbReference type="GO" id="GO:0009279">
    <property type="term" value="C:cell outer membrane"/>
    <property type="evidence" value="ECO:0007669"/>
    <property type="project" value="UniProtKB-SubCell"/>
</dbReference>
<evidence type="ECO:0000313" key="7">
    <source>
        <dbReference type="EMBL" id="AEF83398.1"/>
    </source>
</evidence>
<sequence length="399" mass="44908">MKKHILFLLLPFLVIAAFPVSADQFAYKHKAGDKYRIISTVNEDVYIDRRLSHKAEIINRIAVDVVAVVNNKGGHKAVFQTAEKATGTAAGRGFQWSREYQSEFDRNPQGYLDIDAKYFMPVVRNVPVFPDKDLKPGETWTAEGHEMHDFRDSFGIAEPYRIPFTANYTFLGTREWKGKTYPAFSVSYRIFAEPAAVQGRTWPRRILGSSDQTVYWDSDLGQAAAYEEHFRMVFDLSDGRIVEYRGRANAEIVEAPAMDKEKIASEIANEIAQIPDATVRVVDEGVTISLENIQFEPDSAVLRQSERGKLDRIASILSRYPERDILVGGHTALAGTAEMRSQLSAERAGAVAEYLISKKVRAADRVVVQGYGAERPLGDNRTEAGRQRNRRVEITILEN</sequence>
<proteinExistence type="predicted"/>
<dbReference type="STRING" id="545695.TREAZ_0868"/>
<dbReference type="Proteomes" id="UP000009222">
    <property type="component" value="Chromosome"/>
</dbReference>
<organism evidence="7 8">
    <name type="scientific">Leadbettera azotonutricia (strain ATCC BAA-888 / DSM 13862 / ZAS-9)</name>
    <name type="common">Treponema azotonutricium</name>
    <dbReference type="NCBI Taxonomy" id="545695"/>
    <lineage>
        <taxon>Bacteria</taxon>
        <taxon>Pseudomonadati</taxon>
        <taxon>Spirochaetota</taxon>
        <taxon>Spirochaetia</taxon>
        <taxon>Spirochaetales</taxon>
        <taxon>Breznakiellaceae</taxon>
        <taxon>Leadbettera</taxon>
    </lineage>
</organism>
<dbReference type="EMBL" id="CP001841">
    <property type="protein sequence ID" value="AEF83398.1"/>
    <property type="molecule type" value="Genomic_DNA"/>
</dbReference>
<reference evidence="7 8" key="2">
    <citation type="journal article" date="2011" name="ISME J.">
        <title>RNA-seq reveals cooperative metabolic interactions between two termite-gut spirochete species in co-culture.</title>
        <authorList>
            <person name="Rosenthal A.Z."/>
            <person name="Matson E.G."/>
            <person name="Eldar A."/>
            <person name="Leadbetter J.R."/>
        </authorList>
    </citation>
    <scope>NUCLEOTIDE SEQUENCE [LARGE SCALE GENOMIC DNA]</scope>
    <source>
        <strain evidence="8">ATCC BAA-888 / DSM 13862 / ZAS-9</strain>
    </source>
</reference>
<keyword evidence="2 4" id="KW-0472">Membrane</keyword>
<dbReference type="PANTHER" id="PTHR30329:SF21">
    <property type="entry name" value="LIPOPROTEIN YIAD-RELATED"/>
    <property type="match status" value="1"/>
</dbReference>
<dbReference type="Pfam" id="PF00691">
    <property type="entry name" value="OmpA"/>
    <property type="match status" value="1"/>
</dbReference>
<evidence type="ECO:0000256" key="2">
    <source>
        <dbReference type="ARBA" id="ARBA00023136"/>
    </source>
</evidence>
<dbReference type="Gene3D" id="3.30.1330.60">
    <property type="entry name" value="OmpA-like domain"/>
    <property type="match status" value="1"/>
</dbReference>
<dbReference type="AlphaFoldDB" id="F5Y914"/>
<keyword evidence="3" id="KW-0998">Cell outer membrane</keyword>
<dbReference type="InterPro" id="IPR006665">
    <property type="entry name" value="OmpA-like"/>
</dbReference>
<evidence type="ECO:0000256" key="4">
    <source>
        <dbReference type="PROSITE-ProRule" id="PRU00473"/>
    </source>
</evidence>
<dbReference type="KEGG" id="taz:TREAZ_0868"/>
<dbReference type="SUPFAM" id="SSF103088">
    <property type="entry name" value="OmpA-like"/>
    <property type="match status" value="1"/>
</dbReference>
<feature type="signal peptide" evidence="5">
    <location>
        <begin position="1"/>
        <end position="22"/>
    </location>
</feature>
<accession>F5Y914</accession>
<feature type="domain" description="OmpA-like" evidence="6">
    <location>
        <begin position="282"/>
        <end position="399"/>
    </location>
</feature>
<dbReference type="RefSeq" id="WP_015711111.1">
    <property type="nucleotide sequence ID" value="NC_015577.1"/>
</dbReference>
<name>F5Y914_LEAAZ</name>
<dbReference type="CDD" id="cd07185">
    <property type="entry name" value="OmpA_C-like"/>
    <property type="match status" value="1"/>
</dbReference>
<reference evidence="8" key="1">
    <citation type="submission" date="2009-12" db="EMBL/GenBank/DDBJ databases">
        <title>Complete sequence of Treponema azotonutricium strain ZAS-9.</title>
        <authorList>
            <person name="Tetu S.G."/>
            <person name="Matson E."/>
            <person name="Ren Q."/>
            <person name="Seshadri R."/>
            <person name="Elbourne L."/>
            <person name="Hassan K.A."/>
            <person name="Durkin A."/>
            <person name="Radune D."/>
            <person name="Mohamoud Y."/>
            <person name="Shay R."/>
            <person name="Jin S."/>
            <person name="Zhang X."/>
            <person name="Lucey K."/>
            <person name="Ballor N.R."/>
            <person name="Ottesen E."/>
            <person name="Rosenthal R."/>
            <person name="Allen A."/>
            <person name="Leadbetter J.R."/>
            <person name="Paulsen I.T."/>
        </authorList>
    </citation>
    <scope>NUCLEOTIDE SEQUENCE [LARGE SCALE GENOMIC DNA]</scope>
    <source>
        <strain evidence="8">ATCC BAA-888 / DSM 13862 / ZAS-9</strain>
    </source>
</reference>
<dbReference type="InParanoid" id="F5Y914"/>
<protein>
    <submittedName>
        <fullName evidence="7">OmpA family protein</fullName>
    </submittedName>
</protein>
<dbReference type="HOGENOM" id="CLU_045523_1_0_12"/>
<evidence type="ECO:0000313" key="8">
    <source>
        <dbReference type="Proteomes" id="UP000009222"/>
    </source>
</evidence>
<dbReference type="eggNOG" id="COG2885">
    <property type="taxonomic scope" value="Bacteria"/>
</dbReference>
<evidence type="ECO:0000256" key="1">
    <source>
        <dbReference type="ARBA" id="ARBA00004442"/>
    </source>
</evidence>
<keyword evidence="8" id="KW-1185">Reference proteome</keyword>
<dbReference type="InterPro" id="IPR006664">
    <property type="entry name" value="OMP_bac"/>
</dbReference>
<evidence type="ECO:0000259" key="6">
    <source>
        <dbReference type="PROSITE" id="PS51123"/>
    </source>
</evidence>
<dbReference type="PROSITE" id="PS51123">
    <property type="entry name" value="OMPA_2"/>
    <property type="match status" value="1"/>
</dbReference>
<evidence type="ECO:0000256" key="3">
    <source>
        <dbReference type="ARBA" id="ARBA00023237"/>
    </source>
</evidence>
<dbReference type="PANTHER" id="PTHR30329">
    <property type="entry name" value="STATOR ELEMENT OF FLAGELLAR MOTOR COMPLEX"/>
    <property type="match status" value="1"/>
</dbReference>
<keyword evidence="5" id="KW-0732">Signal</keyword>
<evidence type="ECO:0000256" key="5">
    <source>
        <dbReference type="SAM" id="SignalP"/>
    </source>
</evidence>
<dbReference type="OrthoDB" id="9805566at2"/>
<dbReference type="InterPro" id="IPR036737">
    <property type="entry name" value="OmpA-like_sf"/>
</dbReference>
<dbReference type="InterPro" id="IPR050330">
    <property type="entry name" value="Bact_OuterMem_StrucFunc"/>
</dbReference>
<gene>
    <name evidence="7" type="ordered locus">TREAZ_0868</name>
</gene>
<feature type="chain" id="PRO_5003331562" evidence="5">
    <location>
        <begin position="23"/>
        <end position="399"/>
    </location>
</feature>
<dbReference type="PRINTS" id="PR01021">
    <property type="entry name" value="OMPADOMAIN"/>
</dbReference>
<comment type="subcellular location">
    <subcellularLocation>
        <location evidence="1">Cell outer membrane</location>
    </subcellularLocation>
</comment>